<evidence type="ECO:0008006" key="5">
    <source>
        <dbReference type="Google" id="ProtNLM"/>
    </source>
</evidence>
<sequence length="251" mass="25912">MVLASYLRLAVLGTVLLSSQAQAAFDFTPCVENCISSSGCEPDSARCVCKEARGLLLDSVISCLFFNCKSDLVNFEDAFLDPVEEGCEDRHRDIPESKLEAAESLASSYIDKLPSPTTMKTTMAEASRTTTKPSTTESPEASSSSSTSTTTTATSEEDARPSTSATHRGAEQPTSVTSAPTDGVAAPSSTVEAPAAQSSTTSSSESSQSGSSGSNPFDSNPFATMKSAVSAVKPLVTLLGLPLAISVLALA</sequence>
<dbReference type="InParanoid" id="G2Q2B8"/>
<evidence type="ECO:0000256" key="1">
    <source>
        <dbReference type="SAM" id="MobiDB-lite"/>
    </source>
</evidence>
<protein>
    <recommendedName>
        <fullName evidence="5">Extracellular membrane protein CFEM domain-containing protein</fullName>
    </recommendedName>
</protein>
<name>G2Q2B8_THET4</name>
<feature type="signal peptide" evidence="2">
    <location>
        <begin position="1"/>
        <end position="23"/>
    </location>
</feature>
<dbReference type="Proteomes" id="UP000007322">
    <property type="component" value="Chromosome 1"/>
</dbReference>
<feature type="region of interest" description="Disordered" evidence="1">
    <location>
        <begin position="105"/>
        <end position="218"/>
    </location>
</feature>
<evidence type="ECO:0000256" key="2">
    <source>
        <dbReference type="SAM" id="SignalP"/>
    </source>
</evidence>
<feature type="compositionally biased region" description="Low complexity" evidence="1">
    <location>
        <begin position="125"/>
        <end position="154"/>
    </location>
</feature>
<evidence type="ECO:0000313" key="3">
    <source>
        <dbReference type="EMBL" id="AEO54243.1"/>
    </source>
</evidence>
<reference evidence="3 4" key="1">
    <citation type="journal article" date="2011" name="Nat. Biotechnol.">
        <title>Comparative genomic analysis of the thermophilic biomass-degrading fungi Myceliophthora thermophila and Thielavia terrestris.</title>
        <authorList>
            <person name="Berka R.M."/>
            <person name="Grigoriev I.V."/>
            <person name="Otillar R."/>
            <person name="Salamov A."/>
            <person name="Grimwood J."/>
            <person name="Reid I."/>
            <person name="Ishmael N."/>
            <person name="John T."/>
            <person name="Darmond C."/>
            <person name="Moisan M.-C."/>
            <person name="Henrissat B."/>
            <person name="Coutinho P.M."/>
            <person name="Lombard V."/>
            <person name="Natvig D.O."/>
            <person name="Lindquist E."/>
            <person name="Schmutz J."/>
            <person name="Lucas S."/>
            <person name="Harris P."/>
            <person name="Powlowski J."/>
            <person name="Bellemare A."/>
            <person name="Taylor D."/>
            <person name="Butler G."/>
            <person name="de Vries R.P."/>
            <person name="Allijn I.E."/>
            <person name="van den Brink J."/>
            <person name="Ushinsky S."/>
            <person name="Storms R."/>
            <person name="Powell A.J."/>
            <person name="Paulsen I.T."/>
            <person name="Elbourne L.D.H."/>
            <person name="Baker S.E."/>
            <person name="Magnuson J."/>
            <person name="LaBoissiere S."/>
            <person name="Clutterbuck A.J."/>
            <person name="Martinez D."/>
            <person name="Wogulis M."/>
            <person name="de Leon A.L."/>
            <person name="Rey M.W."/>
            <person name="Tsang A."/>
        </authorList>
    </citation>
    <scope>NUCLEOTIDE SEQUENCE [LARGE SCALE GENOMIC DNA]</scope>
    <source>
        <strain evidence="4">ATCC 42464 / BCRC 31852 / DSM 1799</strain>
    </source>
</reference>
<proteinExistence type="predicted"/>
<feature type="compositionally biased region" description="Polar residues" evidence="1">
    <location>
        <begin position="161"/>
        <end position="180"/>
    </location>
</feature>
<dbReference type="OMA" id="YYCEAEL"/>
<organism evidence="3 4">
    <name type="scientific">Thermothelomyces thermophilus (strain ATCC 42464 / BCRC 31852 / DSM 1799)</name>
    <name type="common">Sporotrichum thermophile</name>
    <dbReference type="NCBI Taxonomy" id="573729"/>
    <lineage>
        <taxon>Eukaryota</taxon>
        <taxon>Fungi</taxon>
        <taxon>Dikarya</taxon>
        <taxon>Ascomycota</taxon>
        <taxon>Pezizomycotina</taxon>
        <taxon>Sordariomycetes</taxon>
        <taxon>Sordariomycetidae</taxon>
        <taxon>Sordariales</taxon>
        <taxon>Chaetomiaceae</taxon>
        <taxon>Thermothelomyces</taxon>
    </lineage>
</organism>
<dbReference type="AlphaFoldDB" id="G2Q2B8"/>
<dbReference type="GeneID" id="11505472"/>
<dbReference type="eggNOG" id="ENOG502RMYX">
    <property type="taxonomic scope" value="Eukaryota"/>
</dbReference>
<dbReference type="HOGENOM" id="CLU_1147078_0_0_1"/>
<accession>G2Q2B8</accession>
<keyword evidence="2" id="KW-0732">Signal</keyword>
<gene>
    <name evidence="3" type="ORF">MYCTH_45081</name>
</gene>
<evidence type="ECO:0000313" key="4">
    <source>
        <dbReference type="Proteomes" id="UP000007322"/>
    </source>
</evidence>
<dbReference type="KEGG" id="mtm:MYCTH_45081"/>
<keyword evidence="4" id="KW-1185">Reference proteome</keyword>
<dbReference type="VEuPathDB" id="FungiDB:MYCTH_45081"/>
<dbReference type="RefSeq" id="XP_003659488.1">
    <property type="nucleotide sequence ID" value="XM_003659440.1"/>
</dbReference>
<feature type="chain" id="PRO_5003435862" description="Extracellular membrane protein CFEM domain-containing protein" evidence="2">
    <location>
        <begin position="24"/>
        <end position="251"/>
    </location>
</feature>
<feature type="compositionally biased region" description="Low complexity" evidence="1">
    <location>
        <begin position="197"/>
        <end position="214"/>
    </location>
</feature>
<dbReference type="OrthoDB" id="4588226at2759"/>
<dbReference type="EMBL" id="CP003002">
    <property type="protein sequence ID" value="AEO54243.1"/>
    <property type="molecule type" value="Genomic_DNA"/>
</dbReference>